<protein>
    <submittedName>
        <fullName evidence="4">Aldehyde dehydrogenase</fullName>
    </submittedName>
</protein>
<accession>A0A2L2XFE4</accession>
<name>A0A2L2XFE4_9FIRM</name>
<dbReference type="Pfam" id="PF00171">
    <property type="entry name" value="Aldedh"/>
    <property type="match status" value="1"/>
</dbReference>
<keyword evidence="2" id="KW-0560">Oxidoreductase</keyword>
<gene>
    <name evidence="4" type="ORF">DCCM_0767</name>
</gene>
<dbReference type="SUPFAM" id="SSF53720">
    <property type="entry name" value="ALDH-like"/>
    <property type="match status" value="1"/>
</dbReference>
<comment type="caution">
    <text evidence="4">The sequence shown here is derived from an EMBL/GenBank/DDBJ whole genome shotgun (WGS) entry which is preliminary data.</text>
</comment>
<dbReference type="InterPro" id="IPR016161">
    <property type="entry name" value="Ald_DH/histidinol_DH"/>
</dbReference>
<dbReference type="PANTHER" id="PTHR42991:SF1">
    <property type="entry name" value="ALDEHYDE DEHYDROGENASE"/>
    <property type="match status" value="1"/>
</dbReference>
<evidence type="ECO:0000256" key="1">
    <source>
        <dbReference type="ARBA" id="ARBA00009986"/>
    </source>
</evidence>
<evidence type="ECO:0000313" key="4">
    <source>
        <dbReference type="EMBL" id="GBF32571.1"/>
    </source>
</evidence>
<dbReference type="Gene3D" id="3.40.309.10">
    <property type="entry name" value="Aldehyde Dehydrogenase, Chain A, domain 2"/>
    <property type="match status" value="1"/>
</dbReference>
<dbReference type="InterPro" id="IPR015590">
    <property type="entry name" value="Aldehyde_DH_dom"/>
</dbReference>
<dbReference type="GO" id="GO:0008911">
    <property type="term" value="F:lactaldehyde dehydrogenase (NAD+) activity"/>
    <property type="evidence" value="ECO:0007669"/>
    <property type="project" value="TreeGrafter"/>
</dbReference>
<feature type="domain" description="Aldehyde dehydrogenase" evidence="3">
    <location>
        <begin position="26"/>
        <end position="476"/>
    </location>
</feature>
<dbReference type="FunFam" id="3.40.605.10:FF:000007">
    <property type="entry name" value="NAD/NADP-dependent betaine aldehyde dehydrogenase"/>
    <property type="match status" value="1"/>
</dbReference>
<dbReference type="InterPro" id="IPR016163">
    <property type="entry name" value="Ald_DH_C"/>
</dbReference>
<proteinExistence type="inferred from homology"/>
<organism evidence="4 5">
    <name type="scientific">Desulfocucumis palustris</name>
    <dbReference type="NCBI Taxonomy" id="1898651"/>
    <lineage>
        <taxon>Bacteria</taxon>
        <taxon>Bacillati</taxon>
        <taxon>Bacillota</taxon>
        <taxon>Clostridia</taxon>
        <taxon>Eubacteriales</taxon>
        <taxon>Desulfocucumaceae</taxon>
        <taxon>Desulfocucumis</taxon>
    </lineage>
</organism>
<dbReference type="Proteomes" id="UP000239549">
    <property type="component" value="Unassembled WGS sequence"/>
</dbReference>
<dbReference type="OrthoDB" id="9762913at2"/>
<dbReference type="InterPro" id="IPR016162">
    <property type="entry name" value="Ald_DH_N"/>
</dbReference>
<dbReference type="EMBL" id="BFAV01000042">
    <property type="protein sequence ID" value="GBF32571.1"/>
    <property type="molecule type" value="Genomic_DNA"/>
</dbReference>
<reference evidence="5" key="1">
    <citation type="submission" date="2018-02" db="EMBL/GenBank/DDBJ databases">
        <title>Genome sequence of Desulfocucumis palustris strain NAW-5.</title>
        <authorList>
            <person name="Watanabe M."/>
            <person name="Kojima H."/>
            <person name="Fukui M."/>
        </authorList>
    </citation>
    <scope>NUCLEOTIDE SEQUENCE [LARGE SCALE GENOMIC DNA]</scope>
    <source>
        <strain evidence="5">NAW-5</strain>
    </source>
</reference>
<keyword evidence="5" id="KW-1185">Reference proteome</keyword>
<dbReference type="CDD" id="cd07149">
    <property type="entry name" value="ALDH_y4uC"/>
    <property type="match status" value="1"/>
</dbReference>
<dbReference type="AlphaFoldDB" id="A0A2L2XFE4"/>
<dbReference type="RefSeq" id="WP_104371074.1">
    <property type="nucleotide sequence ID" value="NZ_BFAV01000042.1"/>
</dbReference>
<evidence type="ECO:0000259" key="3">
    <source>
        <dbReference type="Pfam" id="PF00171"/>
    </source>
</evidence>
<dbReference type="Gene3D" id="3.40.605.10">
    <property type="entry name" value="Aldehyde Dehydrogenase, Chain A, domain 1"/>
    <property type="match status" value="1"/>
</dbReference>
<dbReference type="InterPro" id="IPR051020">
    <property type="entry name" value="ALDH-related_metabolic_enz"/>
</dbReference>
<comment type="similarity">
    <text evidence="1">Belongs to the aldehyde dehydrogenase family.</text>
</comment>
<evidence type="ECO:0000256" key="2">
    <source>
        <dbReference type="ARBA" id="ARBA00023002"/>
    </source>
</evidence>
<evidence type="ECO:0000313" key="5">
    <source>
        <dbReference type="Proteomes" id="UP000239549"/>
    </source>
</evidence>
<sequence>METATLTGGNMEYGLFVGGQWIITGESIPVLDKYRGQVLGRVSRADGDMLEKAVRSAREAADGPIPSPLERAGWLNRTASLVEQRRELFARTIAREAGKPIKNARGEVSRAIETLTVSAEEAKRIAGHEVPVSAAPGAANRLGFTMRFPLGVVCAITPFNYPLNLVCHKIAPALAAGNAVVWKPSSLTPLTAVLLAEALEEAGVPAGFLNMLPGSGKTVGSALLADPRIDFYTFTGSLEVGKQIRKAIGIRRAAFELGSNCGVIVHRDADLETAARSCAEGAFSYAGQNCDSVQRIFIHRDIYPAFRERLTDLASSLKTGDPLEEDTAVGPMISSQAARSAGELVQSAVESGGVALCGGGLEGSILEPAVLENVPARHPVVCEEVFAPVVSIFPFDRLEEAVSNVNHSRYGLQAGVFTRDLDAAWYAAKRLRVGGVMVNENSCYRVDLMPFGGARESGVGREGPRYAIEEMTEQRLVVFNL</sequence>
<dbReference type="PANTHER" id="PTHR42991">
    <property type="entry name" value="ALDEHYDE DEHYDROGENASE"/>
    <property type="match status" value="1"/>
</dbReference>